<dbReference type="Proteomes" id="UP001524383">
    <property type="component" value="Unassembled WGS sequence"/>
</dbReference>
<comment type="caution">
    <text evidence="4">The sequence shown here is derived from an EMBL/GenBank/DDBJ whole genome shotgun (WGS) entry which is preliminary data.</text>
</comment>
<name>A0ABD4TFR7_9EURY</name>
<accession>A0ABD4TFR7</accession>
<dbReference type="InterPro" id="IPR001789">
    <property type="entry name" value="Sig_transdc_resp-reg_receiver"/>
</dbReference>
<evidence type="ECO:0000313" key="5">
    <source>
        <dbReference type="Proteomes" id="UP001524383"/>
    </source>
</evidence>
<evidence type="ECO:0000259" key="3">
    <source>
        <dbReference type="PROSITE" id="PS50110"/>
    </source>
</evidence>
<feature type="domain" description="Response regulatory" evidence="3">
    <location>
        <begin position="5"/>
        <end position="120"/>
    </location>
</feature>
<dbReference type="EMBL" id="VOTZ01000001">
    <property type="protein sequence ID" value="MCQ1537496.1"/>
    <property type="molecule type" value="Genomic_DNA"/>
</dbReference>
<dbReference type="Pfam" id="PF00072">
    <property type="entry name" value="Response_reg"/>
    <property type="match status" value="1"/>
</dbReference>
<evidence type="ECO:0000313" key="4">
    <source>
        <dbReference type="EMBL" id="MCQ1537496.1"/>
    </source>
</evidence>
<feature type="modified residue" description="4-aspartylphosphate" evidence="2">
    <location>
        <position position="55"/>
    </location>
</feature>
<dbReference type="PROSITE" id="PS50110">
    <property type="entry name" value="RESPONSE_REGULATORY"/>
    <property type="match status" value="1"/>
</dbReference>
<keyword evidence="1 2" id="KW-0597">Phosphoprotein</keyword>
<dbReference type="InterPro" id="IPR050595">
    <property type="entry name" value="Bact_response_regulator"/>
</dbReference>
<sequence>MSTATILIVEDEAITALAIKKTLLKLGYSVCGIVPKADLAVLKAREQNPDLILMDIRLAGEKTGIEAAAEILAHQSIPVIYLTAFSDDHYLKEAKKTEPYGYLLKPVHDQELKATIEMALHKHAMELGRQRRAEKNATLMNEMVLPQLTRNDILNEVSTILHTLGLSREMCVSSKQAEYHDQIQAASQKIQERMRFVRKNQKTDQIK</sequence>
<reference evidence="4 5" key="1">
    <citation type="submission" date="2019-08" db="EMBL/GenBank/DDBJ databases">
        <authorList>
            <person name="Chen S.-C."/>
            <person name="Lai M.-C."/>
            <person name="You Y.-T."/>
        </authorList>
    </citation>
    <scope>NUCLEOTIDE SEQUENCE [LARGE SCALE GENOMIC DNA]</scope>
    <source>
        <strain evidence="4 5">P2F9704a</strain>
    </source>
</reference>
<dbReference type="AlphaFoldDB" id="A0ABD4TFR7"/>
<protein>
    <submittedName>
        <fullName evidence="4">Response regulator</fullName>
    </submittedName>
</protein>
<evidence type="ECO:0000256" key="2">
    <source>
        <dbReference type="PROSITE-ProRule" id="PRU00169"/>
    </source>
</evidence>
<dbReference type="InterPro" id="IPR011006">
    <property type="entry name" value="CheY-like_superfamily"/>
</dbReference>
<keyword evidence="5" id="KW-1185">Reference proteome</keyword>
<dbReference type="PANTHER" id="PTHR44591">
    <property type="entry name" value="STRESS RESPONSE REGULATOR PROTEIN 1"/>
    <property type="match status" value="1"/>
</dbReference>
<evidence type="ECO:0000256" key="1">
    <source>
        <dbReference type="ARBA" id="ARBA00022553"/>
    </source>
</evidence>
<dbReference type="SUPFAM" id="SSF52172">
    <property type="entry name" value="CheY-like"/>
    <property type="match status" value="1"/>
</dbReference>
<organism evidence="4 5">
    <name type="scientific">Methanocalculus taiwanensis</name>
    <dbReference type="NCBI Taxonomy" id="106207"/>
    <lineage>
        <taxon>Archaea</taxon>
        <taxon>Methanobacteriati</taxon>
        <taxon>Methanobacteriota</taxon>
        <taxon>Stenosarchaea group</taxon>
        <taxon>Methanomicrobia</taxon>
        <taxon>Methanomicrobiales</taxon>
        <taxon>Methanocalculaceae</taxon>
        <taxon>Methanocalculus</taxon>
    </lineage>
</organism>
<dbReference type="RefSeq" id="WP_255331403.1">
    <property type="nucleotide sequence ID" value="NZ_VOTZ01000001.1"/>
</dbReference>
<dbReference type="CDD" id="cd17534">
    <property type="entry name" value="REC_DC-like"/>
    <property type="match status" value="1"/>
</dbReference>
<proteinExistence type="predicted"/>
<dbReference type="Gene3D" id="3.40.50.2300">
    <property type="match status" value="1"/>
</dbReference>
<gene>
    <name evidence="4" type="ORF">FTO68_00605</name>
</gene>
<dbReference type="PANTHER" id="PTHR44591:SF3">
    <property type="entry name" value="RESPONSE REGULATORY DOMAIN-CONTAINING PROTEIN"/>
    <property type="match status" value="1"/>
</dbReference>
<dbReference type="SMART" id="SM00448">
    <property type="entry name" value="REC"/>
    <property type="match status" value="1"/>
</dbReference>